<proteinExistence type="inferred from homology"/>
<feature type="binding site" evidence="8">
    <location>
        <position position="29"/>
    </location>
    <ligand>
        <name>GTP</name>
        <dbReference type="ChEBI" id="CHEBI:37565"/>
    </ligand>
</feature>
<comment type="cofactor">
    <cofactor evidence="8">
        <name>Mg(2+)</name>
        <dbReference type="ChEBI" id="CHEBI:18420"/>
    </cofactor>
</comment>
<comment type="subcellular location">
    <subcellularLocation>
        <location evidence="8">Cytoplasm</location>
    </subcellularLocation>
</comment>
<evidence type="ECO:0000256" key="1">
    <source>
        <dbReference type="ARBA" id="ARBA00022490"/>
    </source>
</evidence>
<comment type="catalytic activity">
    <reaction evidence="8">
        <text>Mo-molybdopterin + GTP + H(+) = Mo-molybdopterin guanine dinucleotide + diphosphate</text>
        <dbReference type="Rhea" id="RHEA:34243"/>
        <dbReference type="ChEBI" id="CHEBI:15378"/>
        <dbReference type="ChEBI" id="CHEBI:33019"/>
        <dbReference type="ChEBI" id="CHEBI:37565"/>
        <dbReference type="ChEBI" id="CHEBI:71302"/>
        <dbReference type="ChEBI" id="CHEBI:71310"/>
        <dbReference type="EC" id="2.7.7.77"/>
    </reaction>
</comment>
<dbReference type="InterPro" id="IPR025877">
    <property type="entry name" value="MobA-like_NTP_Trfase"/>
</dbReference>
<sequence length="204" mass="22320">MIGTTHDRHDVCALLLAGGQGRRMGGQDKGLLNLGGYPLVIHALEKIRSQVTEILLSANRNHALYRSWGFSVIADEEDYLGAGPLSGLHTGLTHATSSLILSLPCDSPFFPDTLLPRLSQALSTQDAEIAFPVSGGCSHHAFLLCRTHLKDSLKKYLDGGQHRVLGWVKTHRHVAVSFPNSEDFFNVNTPDELAKAEIHYDEIS</sequence>
<dbReference type="InterPro" id="IPR029044">
    <property type="entry name" value="Nucleotide-diphossugar_trans"/>
</dbReference>
<dbReference type="GO" id="GO:1902758">
    <property type="term" value="P:bis(molybdopterin guanine dinucleotide)molybdenum biosynthetic process"/>
    <property type="evidence" value="ECO:0007669"/>
    <property type="project" value="TreeGrafter"/>
</dbReference>
<comment type="caution">
    <text evidence="8">Lacks conserved residue(s) required for the propagation of feature annotation.</text>
</comment>
<keyword evidence="2 8" id="KW-0808">Transferase</keyword>
<dbReference type="RefSeq" id="WP_273143432.1">
    <property type="nucleotide sequence ID" value="NZ_CP053675.1"/>
</dbReference>
<dbReference type="PANTHER" id="PTHR19136:SF81">
    <property type="entry name" value="MOLYBDENUM COFACTOR GUANYLYLTRANSFERASE"/>
    <property type="match status" value="1"/>
</dbReference>
<dbReference type="GO" id="GO:0005737">
    <property type="term" value="C:cytoplasm"/>
    <property type="evidence" value="ECO:0007669"/>
    <property type="project" value="UniProtKB-SubCell"/>
</dbReference>
<dbReference type="NCBIfam" id="TIGR02665">
    <property type="entry name" value="molyb_mobA"/>
    <property type="match status" value="1"/>
</dbReference>
<dbReference type="HAMAP" id="MF_00316">
    <property type="entry name" value="MobA"/>
    <property type="match status" value="1"/>
</dbReference>
<dbReference type="InterPro" id="IPR013482">
    <property type="entry name" value="Molybde_CF_guanTrfase"/>
</dbReference>
<dbReference type="EMBL" id="CP071137">
    <property type="protein sequence ID" value="QWY76245.1"/>
    <property type="molecule type" value="Genomic_DNA"/>
</dbReference>
<feature type="binding site" evidence="8">
    <location>
        <position position="75"/>
    </location>
    <ligand>
        <name>GTP</name>
        <dbReference type="ChEBI" id="CHEBI:37565"/>
    </ligand>
</feature>
<keyword evidence="6 8" id="KW-0342">GTP-binding</keyword>
<accession>A0A9E6MW50</accession>
<dbReference type="Pfam" id="PF12804">
    <property type="entry name" value="NTP_transf_3"/>
    <property type="match status" value="1"/>
</dbReference>
<name>A0A9E6MW50_9PROT</name>
<feature type="binding site" evidence="8">
    <location>
        <position position="106"/>
    </location>
    <ligand>
        <name>GTP</name>
        <dbReference type="ChEBI" id="CHEBI:37565"/>
    </ligand>
</feature>
<dbReference type="Gene3D" id="3.90.550.10">
    <property type="entry name" value="Spore Coat Polysaccharide Biosynthesis Protein SpsA, Chain A"/>
    <property type="match status" value="1"/>
</dbReference>
<evidence type="ECO:0000256" key="5">
    <source>
        <dbReference type="ARBA" id="ARBA00022842"/>
    </source>
</evidence>
<dbReference type="AlphaFoldDB" id="A0A9E6MW50"/>
<evidence type="ECO:0000256" key="3">
    <source>
        <dbReference type="ARBA" id="ARBA00022723"/>
    </source>
</evidence>
<evidence type="ECO:0000256" key="2">
    <source>
        <dbReference type="ARBA" id="ARBA00022679"/>
    </source>
</evidence>
<keyword evidence="4 8" id="KW-0547">Nucleotide-binding</keyword>
<evidence type="ECO:0000313" key="11">
    <source>
        <dbReference type="Proteomes" id="UP000683551"/>
    </source>
</evidence>
<gene>
    <name evidence="8 10" type="primary">mobA</name>
    <name evidence="10" type="ORF">JZL65_06880</name>
</gene>
<keyword evidence="5 8" id="KW-0460">Magnesium</keyword>
<evidence type="ECO:0000259" key="9">
    <source>
        <dbReference type="Pfam" id="PF12804"/>
    </source>
</evidence>
<dbReference type="Proteomes" id="UP000683551">
    <property type="component" value="Chromosome"/>
</dbReference>
<evidence type="ECO:0000256" key="6">
    <source>
        <dbReference type="ARBA" id="ARBA00023134"/>
    </source>
</evidence>
<comment type="function">
    <text evidence="8">Transfers a GMP moiety from GTP to Mo-molybdopterin (Mo-MPT) cofactor (Moco or molybdenum cofactor) to form Mo-molybdopterin guanine dinucleotide (Mo-MGD) cofactor.</text>
</comment>
<evidence type="ECO:0000256" key="4">
    <source>
        <dbReference type="ARBA" id="ARBA00022741"/>
    </source>
</evidence>
<dbReference type="EC" id="2.7.7.77" evidence="8"/>
<evidence type="ECO:0000256" key="7">
    <source>
        <dbReference type="ARBA" id="ARBA00023150"/>
    </source>
</evidence>
<keyword evidence="3 8" id="KW-0479">Metal-binding</keyword>
<protein>
    <recommendedName>
        <fullName evidence="8">Molybdenum cofactor guanylyltransferase</fullName>
        <shortName evidence="8">MoCo guanylyltransferase</shortName>
        <ecNumber evidence="8">2.7.7.77</ecNumber>
    </recommendedName>
    <alternativeName>
        <fullName evidence="8">GTP:molybdopterin guanylyltransferase</fullName>
    </alternativeName>
    <alternativeName>
        <fullName evidence="8">Mo-MPT guanylyltransferase</fullName>
    </alternativeName>
    <alternativeName>
        <fullName evidence="8">Molybdopterin guanylyltransferase</fullName>
    </alternativeName>
    <alternativeName>
        <fullName evidence="8">Molybdopterin-guanine dinucleotide synthase</fullName>
        <shortName evidence="8">MGD synthase</shortName>
    </alternativeName>
</protein>
<comment type="subunit">
    <text evidence="8">Monomer.</text>
</comment>
<dbReference type="GO" id="GO:0061603">
    <property type="term" value="F:molybdenum cofactor guanylyltransferase activity"/>
    <property type="evidence" value="ECO:0007669"/>
    <property type="project" value="UniProtKB-EC"/>
</dbReference>
<feature type="binding site" evidence="8">
    <location>
        <position position="106"/>
    </location>
    <ligand>
        <name>Mg(2+)</name>
        <dbReference type="ChEBI" id="CHEBI:18420"/>
    </ligand>
</feature>
<dbReference type="PANTHER" id="PTHR19136">
    <property type="entry name" value="MOLYBDENUM COFACTOR GUANYLYLTRANSFERASE"/>
    <property type="match status" value="1"/>
</dbReference>
<organism evidence="10 11">
    <name type="scientific">Ferrovum myxofaciens</name>
    <dbReference type="NCBI Taxonomy" id="416213"/>
    <lineage>
        <taxon>Bacteria</taxon>
        <taxon>Pseudomonadati</taxon>
        <taxon>Pseudomonadota</taxon>
        <taxon>Betaproteobacteria</taxon>
        <taxon>Ferrovales</taxon>
        <taxon>Ferrovaceae</taxon>
        <taxon>Ferrovum</taxon>
    </lineage>
</organism>
<keyword evidence="7 8" id="KW-0501">Molybdenum cofactor biosynthesis</keyword>
<keyword evidence="1 8" id="KW-0963">Cytoplasm</keyword>
<evidence type="ECO:0000256" key="8">
    <source>
        <dbReference type="HAMAP-Rule" id="MF_00316"/>
    </source>
</evidence>
<reference evidence="10" key="1">
    <citation type="submission" date="2021-02" db="EMBL/GenBank/DDBJ databases">
        <title>Comparative genomics of Ferrovum myxofaciens strains, predominant extremophile bacteria forming large biofilm stalactites in acid mine ecosystems.</title>
        <authorList>
            <person name="Burkartova K."/>
            <person name="Ridl J."/>
            <person name="Pajer P."/>
            <person name="Falteisek L."/>
        </authorList>
    </citation>
    <scope>NUCLEOTIDE SEQUENCE</scope>
    <source>
        <strain evidence="10">MI1III</strain>
    </source>
</reference>
<feature type="domain" description="MobA-like NTP transferase" evidence="9">
    <location>
        <begin position="13"/>
        <end position="166"/>
    </location>
</feature>
<feature type="binding site" evidence="8">
    <location>
        <begin position="16"/>
        <end position="18"/>
    </location>
    <ligand>
        <name>GTP</name>
        <dbReference type="ChEBI" id="CHEBI:37565"/>
    </ligand>
</feature>
<dbReference type="CDD" id="cd02503">
    <property type="entry name" value="MobA"/>
    <property type="match status" value="1"/>
</dbReference>
<dbReference type="GO" id="GO:0005525">
    <property type="term" value="F:GTP binding"/>
    <property type="evidence" value="ECO:0007669"/>
    <property type="project" value="UniProtKB-UniRule"/>
</dbReference>
<dbReference type="SUPFAM" id="SSF53448">
    <property type="entry name" value="Nucleotide-diphospho-sugar transferases"/>
    <property type="match status" value="1"/>
</dbReference>
<comment type="domain">
    <text evidence="8">The N-terminal domain determines nucleotide recognition and specific binding, while the C-terminal domain determines the specific binding to the target protein.</text>
</comment>
<dbReference type="GO" id="GO:0046872">
    <property type="term" value="F:metal ion binding"/>
    <property type="evidence" value="ECO:0007669"/>
    <property type="project" value="UniProtKB-KW"/>
</dbReference>
<keyword evidence="10" id="KW-0548">Nucleotidyltransferase</keyword>
<evidence type="ECO:0000313" key="10">
    <source>
        <dbReference type="EMBL" id="QWY76245.1"/>
    </source>
</evidence>
<comment type="similarity">
    <text evidence="8">Belongs to the MobA family.</text>
</comment>